<dbReference type="AlphaFoldDB" id="A0A6L9LE05"/>
<sequence length="82" mass="9537">MSVRIKPTVNNIINLWFSVDTPIRQYKIKLNPEIWGACQTINQTFYPPSKRPSVERYRKMDKVAFARAVQEQLAQNSPGRSN</sequence>
<name>A0A6L9LE05_9BACT</name>
<proteinExistence type="predicted"/>
<dbReference type="Proteomes" id="UP000474175">
    <property type="component" value="Unassembled WGS sequence"/>
</dbReference>
<evidence type="ECO:0000313" key="2">
    <source>
        <dbReference type="Proteomes" id="UP000474175"/>
    </source>
</evidence>
<comment type="caution">
    <text evidence="1">The sequence shown here is derived from an EMBL/GenBank/DDBJ whole genome shotgun (WGS) entry which is preliminary data.</text>
</comment>
<keyword evidence="2" id="KW-1185">Reference proteome</keyword>
<dbReference type="RefSeq" id="WP_163946009.1">
    <property type="nucleotide sequence ID" value="NZ_JAAFZH010000003.1"/>
</dbReference>
<organism evidence="1 2">
    <name type="scientific">Spirosoma terrae</name>
    <dbReference type="NCBI Taxonomy" id="1968276"/>
    <lineage>
        <taxon>Bacteria</taxon>
        <taxon>Pseudomonadati</taxon>
        <taxon>Bacteroidota</taxon>
        <taxon>Cytophagia</taxon>
        <taxon>Cytophagales</taxon>
        <taxon>Cytophagaceae</taxon>
        <taxon>Spirosoma</taxon>
    </lineage>
</organism>
<gene>
    <name evidence="1" type="ORF">GK108_08750</name>
</gene>
<dbReference type="EMBL" id="JAAFZH010000003">
    <property type="protein sequence ID" value="NDU94959.1"/>
    <property type="molecule type" value="Genomic_DNA"/>
</dbReference>
<protein>
    <submittedName>
        <fullName evidence="1">Uncharacterized protein</fullName>
    </submittedName>
</protein>
<accession>A0A6L9LE05</accession>
<evidence type="ECO:0000313" key="1">
    <source>
        <dbReference type="EMBL" id="NDU94959.1"/>
    </source>
</evidence>
<reference evidence="1 2" key="1">
    <citation type="submission" date="2020-02" db="EMBL/GenBank/DDBJ databases">
        <title>Draft genome sequence of two Spirosoma agri KCTC 52727 and Spirosoma terrae KCTC 52035.</title>
        <authorList>
            <person name="Rojas J."/>
            <person name="Ambika Manirajan B."/>
            <person name="Suarez C."/>
            <person name="Ratering S."/>
            <person name="Schnell S."/>
        </authorList>
    </citation>
    <scope>NUCLEOTIDE SEQUENCE [LARGE SCALE GENOMIC DNA]</scope>
    <source>
        <strain evidence="1 2">KCTC 52035</strain>
    </source>
</reference>